<dbReference type="EMBL" id="JAQIIO010000005">
    <property type="protein sequence ID" value="MDA5094520.1"/>
    <property type="molecule type" value="Genomic_DNA"/>
</dbReference>
<evidence type="ECO:0000313" key="1">
    <source>
        <dbReference type="EMBL" id="MDA5094520.1"/>
    </source>
</evidence>
<comment type="caution">
    <text evidence="1">The sequence shown here is derived from an EMBL/GenBank/DDBJ whole genome shotgun (WGS) entry which is preliminary data.</text>
</comment>
<protein>
    <submittedName>
        <fullName evidence="1">Uncharacterized protein</fullName>
    </submittedName>
</protein>
<accession>A0ABT4W1Z2</accession>
<name>A0ABT4W1Z2_9RHOB</name>
<dbReference type="RefSeq" id="WP_271054231.1">
    <property type="nucleotide sequence ID" value="NZ_JAQIIO010000005.1"/>
</dbReference>
<dbReference type="Proteomes" id="UP001528040">
    <property type="component" value="Unassembled WGS sequence"/>
</dbReference>
<organism evidence="1 2">
    <name type="scientific">Aliiroseovarius salicola</name>
    <dbReference type="NCBI Taxonomy" id="3009082"/>
    <lineage>
        <taxon>Bacteria</taxon>
        <taxon>Pseudomonadati</taxon>
        <taxon>Pseudomonadota</taxon>
        <taxon>Alphaproteobacteria</taxon>
        <taxon>Rhodobacterales</taxon>
        <taxon>Paracoccaceae</taxon>
        <taxon>Aliiroseovarius</taxon>
    </lineage>
</organism>
<evidence type="ECO:0000313" key="2">
    <source>
        <dbReference type="Proteomes" id="UP001528040"/>
    </source>
</evidence>
<reference evidence="1 2" key="1">
    <citation type="submission" date="2023-01" db="EMBL/GenBank/DDBJ databases">
        <authorList>
            <person name="Yoon J.-W."/>
        </authorList>
    </citation>
    <scope>NUCLEOTIDE SEQUENCE [LARGE SCALE GENOMIC DNA]</scope>
    <source>
        <strain evidence="1 2">KMU-50</strain>
    </source>
</reference>
<gene>
    <name evidence="1" type="ORF">O2N63_10535</name>
</gene>
<sequence>MTDIPRRDPNLVMRLARLGSIHQSRLSFMRVLTRRLAREGWRFEQTAFAVNDAGEGHAVYTAYGPERAYSLIAYAHDLPPEKRSDRVIADAWDATFTLFDGVPTADDIERLSHNIPVQEAGRVSGTELSVSRANRSVRLWEHVVSNLAEGRQPDVEQIDAVGYLMRTTAVYGSGKLGAADREMIADRPEFTAPFQVEMLSVYLTRWFVLDLVQHMANRRAAANGAEAATLSPDLARSMGIGNSTGLGMAPFLLNHPVLFNNWVAARENAIQAVRSLDAASAEDIVLFRTLVERSKLSIAAWRSEHPIQIEKLAGLRADVTKLDTYLAQNDLKGAAPWDRLYQWAEEALTLEGQEWIASLILEPYGALVDQFAEEMAADNTATFRIAGAMSVGDLRGLLNDIYAWAIGIDWQASENRARAWYVSEEKLEPRLGERFEEPIEEYEQPLAPGRDAAQLYNALAHWPDEAQVAEFLLRHPEHRHVLRRAQIVGRAPYAEIRDNTISDQVLPIDMLRCKLAFFGATQFDPRSDRWVRICMYGNAPLPKELTTENADFWVFPDAETVLEEGVA</sequence>
<keyword evidence="2" id="KW-1185">Reference proteome</keyword>
<proteinExistence type="predicted"/>